<proteinExistence type="predicted"/>
<dbReference type="GO" id="GO:0008270">
    <property type="term" value="F:zinc ion binding"/>
    <property type="evidence" value="ECO:0007669"/>
    <property type="project" value="InterPro"/>
</dbReference>
<evidence type="ECO:0000256" key="2">
    <source>
        <dbReference type="SAM" id="MobiDB-lite"/>
    </source>
</evidence>
<dbReference type="SMART" id="SM00066">
    <property type="entry name" value="GAL4"/>
    <property type="match status" value="1"/>
</dbReference>
<protein>
    <recommendedName>
        <fullName evidence="3">Zn(2)-C6 fungal-type domain-containing protein</fullName>
    </recommendedName>
</protein>
<dbReference type="EMBL" id="JAGPXD010000007">
    <property type="protein sequence ID" value="KAH7347440.1"/>
    <property type="molecule type" value="Genomic_DNA"/>
</dbReference>
<keyword evidence="5" id="KW-1185">Reference proteome</keyword>
<feature type="compositionally biased region" description="Low complexity" evidence="2">
    <location>
        <begin position="66"/>
        <end position="75"/>
    </location>
</feature>
<feature type="region of interest" description="Disordered" evidence="2">
    <location>
        <begin position="50"/>
        <end position="75"/>
    </location>
</feature>
<dbReference type="Gene3D" id="4.10.240.10">
    <property type="entry name" value="Zn(2)-C6 fungal-type DNA-binding domain"/>
    <property type="match status" value="1"/>
</dbReference>
<feature type="compositionally biased region" description="Low complexity" evidence="2">
    <location>
        <begin position="154"/>
        <end position="178"/>
    </location>
</feature>
<evidence type="ECO:0000256" key="1">
    <source>
        <dbReference type="ARBA" id="ARBA00023242"/>
    </source>
</evidence>
<dbReference type="GO" id="GO:0000981">
    <property type="term" value="F:DNA-binding transcription factor activity, RNA polymerase II-specific"/>
    <property type="evidence" value="ECO:0007669"/>
    <property type="project" value="InterPro"/>
</dbReference>
<gene>
    <name evidence="4" type="ORF">B0T11DRAFT_291293</name>
</gene>
<dbReference type="InterPro" id="IPR036864">
    <property type="entry name" value="Zn2-C6_fun-type_DNA-bd_sf"/>
</dbReference>
<evidence type="ECO:0000313" key="4">
    <source>
        <dbReference type="EMBL" id="KAH7347440.1"/>
    </source>
</evidence>
<dbReference type="Pfam" id="PF00172">
    <property type="entry name" value="Zn_clus"/>
    <property type="match status" value="1"/>
</dbReference>
<dbReference type="AlphaFoldDB" id="A0A8K0TA40"/>
<dbReference type="CDD" id="cd00067">
    <property type="entry name" value="GAL4"/>
    <property type="match status" value="1"/>
</dbReference>
<organism evidence="4 5">
    <name type="scientific">Plectosphaerella cucumerina</name>
    <dbReference type="NCBI Taxonomy" id="40658"/>
    <lineage>
        <taxon>Eukaryota</taxon>
        <taxon>Fungi</taxon>
        <taxon>Dikarya</taxon>
        <taxon>Ascomycota</taxon>
        <taxon>Pezizomycotina</taxon>
        <taxon>Sordariomycetes</taxon>
        <taxon>Hypocreomycetidae</taxon>
        <taxon>Glomerellales</taxon>
        <taxon>Plectosphaerellaceae</taxon>
        <taxon>Plectosphaerella</taxon>
    </lineage>
</organism>
<dbReference type="OrthoDB" id="3434319at2759"/>
<feature type="domain" description="Zn(2)-C6 fungal-type" evidence="3">
    <location>
        <begin position="13"/>
        <end position="46"/>
    </location>
</feature>
<dbReference type="InterPro" id="IPR050797">
    <property type="entry name" value="Carb_Metab_Trans_Reg"/>
</dbReference>
<sequence>MGVNLHPSQKRSSCEACRKHKLRCKREESDAGRCVRCSRLNLECVLGQQKKVGRPRRPPADGTQPSDTTTSTATFDASEESSSLFSFGHAFGNMDGSSFAAAPNLTPFFYQSPSSGLATSTAANMSALVDFSYEGSLPWDALNIPSFEDASMGSTPSHWPSSSDSHSPPTSTPTSSSSMDECRIDFGNMYSAPSDKPIDPLEAMAFLSKMNLDLHARTLAIARNKDELNFISIVCNDSPLYIDNTTMVQFMICATQDLVQILSRLRHTRRTTERKTCSVGSFGLLSSFSPPEAVSPSSLWLSPRPGSMKTPSTPGHIQTKSQQNESEPLSPPIYFLIASVFVQLISAYETVLYHTAARMICQPIRPLPEMKDIRVGGLLLKDSCSMGIVFTELVTSLLERSERMLGIDSTTMNGDAGLLSVDQKESLWRELGGCRGISVGKARSSSVRIGLENAKRAFLEASMAC</sequence>
<dbReference type="PROSITE" id="PS00463">
    <property type="entry name" value="ZN2_CY6_FUNGAL_1"/>
    <property type="match status" value="1"/>
</dbReference>
<name>A0A8K0TA40_9PEZI</name>
<dbReference type="Proteomes" id="UP000813385">
    <property type="component" value="Unassembled WGS sequence"/>
</dbReference>
<feature type="compositionally biased region" description="Polar residues" evidence="2">
    <location>
        <begin position="309"/>
        <end position="326"/>
    </location>
</feature>
<dbReference type="PROSITE" id="PS50048">
    <property type="entry name" value="ZN2_CY6_FUNGAL_2"/>
    <property type="match status" value="1"/>
</dbReference>
<dbReference type="SUPFAM" id="SSF57701">
    <property type="entry name" value="Zn2/Cys6 DNA-binding domain"/>
    <property type="match status" value="1"/>
</dbReference>
<feature type="region of interest" description="Disordered" evidence="2">
    <location>
        <begin position="291"/>
        <end position="326"/>
    </location>
</feature>
<dbReference type="PANTHER" id="PTHR31668">
    <property type="entry name" value="GLUCOSE TRANSPORT TRANSCRIPTION REGULATOR RGT1-RELATED-RELATED"/>
    <property type="match status" value="1"/>
</dbReference>
<feature type="region of interest" description="Disordered" evidence="2">
    <location>
        <begin position="150"/>
        <end position="179"/>
    </location>
</feature>
<dbReference type="PANTHER" id="PTHR31668:SF30">
    <property type="entry name" value="ZN(II)2CYS6 TRANSCRIPTION FACTOR (EUROFUNG)"/>
    <property type="match status" value="1"/>
</dbReference>
<dbReference type="InterPro" id="IPR001138">
    <property type="entry name" value="Zn2Cys6_DnaBD"/>
</dbReference>
<evidence type="ECO:0000313" key="5">
    <source>
        <dbReference type="Proteomes" id="UP000813385"/>
    </source>
</evidence>
<reference evidence="4" key="1">
    <citation type="journal article" date="2021" name="Nat. Commun.">
        <title>Genetic determinants of endophytism in the Arabidopsis root mycobiome.</title>
        <authorList>
            <person name="Mesny F."/>
            <person name="Miyauchi S."/>
            <person name="Thiergart T."/>
            <person name="Pickel B."/>
            <person name="Atanasova L."/>
            <person name="Karlsson M."/>
            <person name="Huettel B."/>
            <person name="Barry K.W."/>
            <person name="Haridas S."/>
            <person name="Chen C."/>
            <person name="Bauer D."/>
            <person name="Andreopoulos W."/>
            <person name="Pangilinan J."/>
            <person name="LaButti K."/>
            <person name="Riley R."/>
            <person name="Lipzen A."/>
            <person name="Clum A."/>
            <person name="Drula E."/>
            <person name="Henrissat B."/>
            <person name="Kohler A."/>
            <person name="Grigoriev I.V."/>
            <person name="Martin F.M."/>
            <person name="Hacquard S."/>
        </authorList>
    </citation>
    <scope>NUCLEOTIDE SEQUENCE</scope>
    <source>
        <strain evidence="4">MPI-CAGE-AT-0016</strain>
    </source>
</reference>
<evidence type="ECO:0000259" key="3">
    <source>
        <dbReference type="PROSITE" id="PS50048"/>
    </source>
</evidence>
<comment type="caution">
    <text evidence="4">The sequence shown here is derived from an EMBL/GenBank/DDBJ whole genome shotgun (WGS) entry which is preliminary data.</text>
</comment>
<accession>A0A8K0TA40</accession>
<keyword evidence="1" id="KW-0539">Nucleus</keyword>